<evidence type="ECO:0008006" key="12">
    <source>
        <dbReference type="Google" id="ProtNLM"/>
    </source>
</evidence>
<dbReference type="GO" id="GO:0005506">
    <property type="term" value="F:iron ion binding"/>
    <property type="evidence" value="ECO:0007669"/>
    <property type="project" value="InterPro"/>
</dbReference>
<comment type="caution">
    <text evidence="10">The sequence shown here is derived from an EMBL/GenBank/DDBJ whole genome shotgun (WGS) entry which is preliminary data.</text>
</comment>
<comment type="cofactor">
    <cofactor evidence="1">
        <name>heme</name>
        <dbReference type="ChEBI" id="CHEBI:30413"/>
    </cofactor>
</comment>
<feature type="transmembrane region" description="Helical" evidence="9">
    <location>
        <begin position="221"/>
        <end position="241"/>
    </location>
</feature>
<dbReference type="PANTHER" id="PTHR24305">
    <property type="entry name" value="CYTOCHROME P450"/>
    <property type="match status" value="1"/>
</dbReference>
<accession>A0A4Y9YEM9</accession>
<dbReference type="STRING" id="205917.A0A4Y9YEM9"/>
<keyword evidence="5" id="KW-0479">Metal-binding</keyword>
<dbReference type="OrthoDB" id="1470350at2759"/>
<dbReference type="EMBL" id="SEOQ01000561">
    <property type="protein sequence ID" value="TFY60460.1"/>
    <property type="molecule type" value="Genomic_DNA"/>
</dbReference>
<dbReference type="InterPro" id="IPR036396">
    <property type="entry name" value="Cyt_P450_sf"/>
</dbReference>
<keyword evidence="6" id="KW-0560">Oxidoreductase</keyword>
<keyword evidence="11" id="KW-1185">Reference proteome</keyword>
<dbReference type="PANTHER" id="PTHR24305:SF166">
    <property type="entry name" value="CYTOCHROME P450 12A4, MITOCHONDRIAL-RELATED"/>
    <property type="match status" value="1"/>
</dbReference>
<evidence type="ECO:0000256" key="8">
    <source>
        <dbReference type="ARBA" id="ARBA00023033"/>
    </source>
</evidence>
<evidence type="ECO:0000256" key="6">
    <source>
        <dbReference type="ARBA" id="ARBA00023002"/>
    </source>
</evidence>
<evidence type="ECO:0000256" key="7">
    <source>
        <dbReference type="ARBA" id="ARBA00023004"/>
    </source>
</evidence>
<evidence type="ECO:0000256" key="9">
    <source>
        <dbReference type="SAM" id="Phobius"/>
    </source>
</evidence>
<evidence type="ECO:0000256" key="5">
    <source>
        <dbReference type="ARBA" id="ARBA00022723"/>
    </source>
</evidence>
<comment type="pathway">
    <text evidence="2">Secondary metabolite biosynthesis.</text>
</comment>
<dbReference type="Gene3D" id="1.10.630.10">
    <property type="entry name" value="Cytochrome P450"/>
    <property type="match status" value="1"/>
</dbReference>
<dbReference type="GO" id="GO:0020037">
    <property type="term" value="F:heme binding"/>
    <property type="evidence" value="ECO:0007669"/>
    <property type="project" value="InterPro"/>
</dbReference>
<evidence type="ECO:0000313" key="11">
    <source>
        <dbReference type="Proteomes" id="UP000298327"/>
    </source>
</evidence>
<protein>
    <recommendedName>
        <fullName evidence="12">Cytochrome P450</fullName>
    </recommendedName>
</protein>
<comment type="similarity">
    <text evidence="3">Belongs to the cytochrome P450 family.</text>
</comment>
<dbReference type="GO" id="GO:0004497">
    <property type="term" value="F:monooxygenase activity"/>
    <property type="evidence" value="ECO:0007669"/>
    <property type="project" value="UniProtKB-KW"/>
</dbReference>
<keyword evidence="7" id="KW-0408">Iron</keyword>
<sequence length="532" mass="61509">MSAPILLGLFLVTLLTSLPIYRFARRIRSVYVERLPGPPLTIGSLIWGHMPDVRRAAAGTRYKEWRKLYGMMYCLRGPLYEPILVVGDPRAAFNILRHMSENFQRLPSSRMGMELWVRSCSVQHLEWPPFDRKNDRQFGSKQQFSTEGPEHRRMRAYLNPAFTHWKHTIENGEGNSATFDIREPILVLTSDAISMTMLKHNMSASMGKTARILRQITKRPFGTALFTYLVGLLMRLLRYAVELPSPIKAARILRDEIRAIAEDGWAHVTEESGMHAKILDLFYSTRFKVEPISKDEMFSHIGSVLFGGTEPMASVISEFLYEMARLPEIQSKLRQELLDFRAKHQRELDHEDLMYPEVLPYFDWVTKEILRVRSPNMVITRYAIKDIDIPIDFLPKNSTQTWFPHLYVKAGTRIDIPIREGVNVDESLWGPDGYEIVPERWMNKKSPPHRSYYIHAQGNVLTFGDGPDLCIGRTFEPRTRSQIVVSTLIMNFVFEPAEGVTLDFYQVGDTVKPKIRGRERQGVQLPLRVRKL</sequence>
<name>A0A4Y9YEM9_9AGAM</name>
<keyword evidence="9" id="KW-1133">Transmembrane helix</keyword>
<evidence type="ECO:0000256" key="1">
    <source>
        <dbReference type="ARBA" id="ARBA00001971"/>
    </source>
</evidence>
<gene>
    <name evidence="10" type="ORF">EVG20_g7407</name>
</gene>
<dbReference type="AlphaFoldDB" id="A0A4Y9YEM9"/>
<organism evidence="10 11">
    <name type="scientific">Dentipellis fragilis</name>
    <dbReference type="NCBI Taxonomy" id="205917"/>
    <lineage>
        <taxon>Eukaryota</taxon>
        <taxon>Fungi</taxon>
        <taxon>Dikarya</taxon>
        <taxon>Basidiomycota</taxon>
        <taxon>Agaricomycotina</taxon>
        <taxon>Agaricomycetes</taxon>
        <taxon>Russulales</taxon>
        <taxon>Hericiaceae</taxon>
        <taxon>Dentipellis</taxon>
    </lineage>
</organism>
<evidence type="ECO:0000256" key="3">
    <source>
        <dbReference type="ARBA" id="ARBA00010617"/>
    </source>
</evidence>
<keyword evidence="9" id="KW-0472">Membrane</keyword>
<dbReference type="GO" id="GO:0016705">
    <property type="term" value="F:oxidoreductase activity, acting on paired donors, with incorporation or reduction of molecular oxygen"/>
    <property type="evidence" value="ECO:0007669"/>
    <property type="project" value="InterPro"/>
</dbReference>
<proteinExistence type="inferred from homology"/>
<keyword evidence="4" id="KW-0349">Heme</keyword>
<dbReference type="Pfam" id="PF00067">
    <property type="entry name" value="p450"/>
    <property type="match status" value="1"/>
</dbReference>
<evidence type="ECO:0000313" key="10">
    <source>
        <dbReference type="EMBL" id="TFY60460.1"/>
    </source>
</evidence>
<dbReference type="SUPFAM" id="SSF48264">
    <property type="entry name" value="Cytochrome P450"/>
    <property type="match status" value="1"/>
</dbReference>
<feature type="transmembrane region" description="Helical" evidence="9">
    <location>
        <begin position="6"/>
        <end position="24"/>
    </location>
</feature>
<evidence type="ECO:0000256" key="4">
    <source>
        <dbReference type="ARBA" id="ARBA00022617"/>
    </source>
</evidence>
<dbReference type="InterPro" id="IPR001128">
    <property type="entry name" value="Cyt_P450"/>
</dbReference>
<dbReference type="Proteomes" id="UP000298327">
    <property type="component" value="Unassembled WGS sequence"/>
</dbReference>
<keyword evidence="9" id="KW-0812">Transmembrane</keyword>
<reference evidence="10 11" key="1">
    <citation type="submission" date="2019-02" db="EMBL/GenBank/DDBJ databases">
        <title>Genome sequencing of the rare red list fungi Dentipellis fragilis.</title>
        <authorList>
            <person name="Buettner E."/>
            <person name="Kellner H."/>
        </authorList>
    </citation>
    <scope>NUCLEOTIDE SEQUENCE [LARGE SCALE GENOMIC DNA]</scope>
    <source>
        <strain evidence="10 11">DSM 105465</strain>
    </source>
</reference>
<dbReference type="InterPro" id="IPR050121">
    <property type="entry name" value="Cytochrome_P450_monoxygenase"/>
</dbReference>
<keyword evidence="8" id="KW-0503">Monooxygenase</keyword>
<evidence type="ECO:0000256" key="2">
    <source>
        <dbReference type="ARBA" id="ARBA00005179"/>
    </source>
</evidence>